<dbReference type="Gene3D" id="3.40.50.2000">
    <property type="entry name" value="Glycogen Phosphorylase B"/>
    <property type="match status" value="1"/>
</dbReference>
<sequence>MQDARALSPRPLSPRLDSITPGAARAPDLVCFSHLRWDFVRQRPQHLLSRAAKHYRVLFIEEPVFTAEGDAGLPRMDITPRPEGVSPDGVSPHGVSVAVPVLPPGLNDDAVTFHLSQLVHALLAGRDPSSRVLWYYTPAALDFTGDLPAAVTVYDNMDELSAFLGASHQLLAQENALFAKADLVFTGGMSLYAAKRHRHPAVHAFPSSIDARHFAQALSYDGAEPADQAGIPHPRIGFFGVIDERMDLDLVGQLADLRPDWHFIMLGPVVKIDAASLPRRANLHWLGAKGYDELPRYLAGWDAGFMPFALNEATRFISPTKTPEFLAAGVPLVSTPITDVVNPYGTKDLVRIADGAAAMAIHLDGLLTQPRDLWRAAVKRQLAATSWDKTWAAMRTLIEGVAAAKAQPVRKSPAAAQPARHAFTAAPAEQEPAHV</sequence>
<dbReference type="EMBL" id="VITV01000006">
    <property type="protein sequence ID" value="TWB71859.1"/>
    <property type="molecule type" value="Genomic_DNA"/>
</dbReference>
<dbReference type="SUPFAM" id="SSF53756">
    <property type="entry name" value="UDP-Glycosyltransferase/glycogen phosphorylase"/>
    <property type="match status" value="1"/>
</dbReference>
<evidence type="ECO:0000256" key="1">
    <source>
        <dbReference type="SAM" id="MobiDB-lite"/>
    </source>
</evidence>
<name>A0A560JMQ1_9PROT</name>
<dbReference type="Proteomes" id="UP000320516">
    <property type="component" value="Unassembled WGS sequence"/>
</dbReference>
<reference evidence="2 3" key="1">
    <citation type="submission" date="2019-06" db="EMBL/GenBank/DDBJ databases">
        <title>Genomic Encyclopedia of Type Strains, Phase IV (KMG-V): Genome sequencing to study the core and pangenomes of soil and plant-associated prokaryotes.</title>
        <authorList>
            <person name="Whitman W."/>
        </authorList>
    </citation>
    <scope>NUCLEOTIDE SEQUENCE [LARGE SCALE GENOMIC DNA]</scope>
    <source>
        <strain evidence="2 3">BR 12005</strain>
    </source>
</reference>
<protein>
    <submittedName>
        <fullName evidence="2">Glycosyl transferase family 1</fullName>
    </submittedName>
</protein>
<evidence type="ECO:0000313" key="2">
    <source>
        <dbReference type="EMBL" id="TWB71859.1"/>
    </source>
</evidence>
<organism evidence="2 3">
    <name type="scientific">Nitrospirillum amazonense</name>
    <dbReference type="NCBI Taxonomy" id="28077"/>
    <lineage>
        <taxon>Bacteria</taxon>
        <taxon>Pseudomonadati</taxon>
        <taxon>Pseudomonadota</taxon>
        <taxon>Alphaproteobacteria</taxon>
        <taxon>Rhodospirillales</taxon>
        <taxon>Azospirillaceae</taxon>
        <taxon>Nitrospirillum</taxon>
    </lineage>
</organism>
<proteinExistence type="predicted"/>
<feature type="region of interest" description="Disordered" evidence="1">
    <location>
        <begin position="412"/>
        <end position="435"/>
    </location>
</feature>
<evidence type="ECO:0000313" key="3">
    <source>
        <dbReference type="Proteomes" id="UP000320516"/>
    </source>
</evidence>
<keyword evidence="2" id="KW-0808">Transferase</keyword>
<dbReference type="AlphaFoldDB" id="A0A560JMQ1"/>
<accession>A0A560JMQ1</accession>
<gene>
    <name evidence="2" type="ORF">FBZ87_106103</name>
</gene>
<dbReference type="GO" id="GO:0016740">
    <property type="term" value="F:transferase activity"/>
    <property type="evidence" value="ECO:0007669"/>
    <property type="project" value="UniProtKB-KW"/>
</dbReference>
<comment type="caution">
    <text evidence="2">The sequence shown here is derived from an EMBL/GenBank/DDBJ whole genome shotgun (WGS) entry which is preliminary data.</text>
</comment>